<sequence length="224" mass="23181">MSAAVRLNKDQIKTSVDLFSVSGLSDASAVSVANTLSKLYGSSTGQAPTASLVPSHLILLSAEPRHAHPPSPEIQEHLRDLIVTAHEGAAALCCGSILAGQGSETDEYGDIAIWLGDGPYGDNAPEVLAALGLERWVGGDSASTIGRISLSPTTGLPESLRPPPPQTSVNKLEELLSRLENKYAFFVKGGPSAGGAVLQVLLGYIRIGEEGGWGGIMGVGVWAD</sequence>
<evidence type="ECO:0000313" key="1">
    <source>
        <dbReference type="EMBL" id="EPQ57367.1"/>
    </source>
</evidence>
<keyword evidence="2" id="KW-1185">Reference proteome</keyword>
<dbReference type="Proteomes" id="UP000030669">
    <property type="component" value="Unassembled WGS sequence"/>
</dbReference>
<dbReference type="GeneID" id="19303819"/>
<dbReference type="HOGENOM" id="CLU_089401_0_0_1"/>
<gene>
    <name evidence="1" type="ORF">GLOTRDRAFT_137708</name>
</gene>
<dbReference type="EMBL" id="KB469299">
    <property type="protein sequence ID" value="EPQ57367.1"/>
    <property type="molecule type" value="Genomic_DNA"/>
</dbReference>
<evidence type="ECO:0000313" key="2">
    <source>
        <dbReference type="Proteomes" id="UP000030669"/>
    </source>
</evidence>
<dbReference type="OrthoDB" id="10261040at2759"/>
<dbReference type="KEGG" id="gtr:GLOTRDRAFT_137708"/>
<proteinExistence type="predicted"/>
<dbReference type="AlphaFoldDB" id="S7QDG1"/>
<dbReference type="OMA" id="FGDIAFW"/>
<dbReference type="RefSeq" id="XP_007864476.1">
    <property type="nucleotide sequence ID" value="XM_007866285.1"/>
</dbReference>
<organism evidence="1 2">
    <name type="scientific">Gloeophyllum trabeum (strain ATCC 11539 / FP-39264 / Madison 617)</name>
    <name type="common">Brown rot fungus</name>
    <dbReference type="NCBI Taxonomy" id="670483"/>
    <lineage>
        <taxon>Eukaryota</taxon>
        <taxon>Fungi</taxon>
        <taxon>Dikarya</taxon>
        <taxon>Basidiomycota</taxon>
        <taxon>Agaricomycotina</taxon>
        <taxon>Agaricomycetes</taxon>
        <taxon>Gloeophyllales</taxon>
        <taxon>Gloeophyllaceae</taxon>
        <taxon>Gloeophyllum</taxon>
    </lineage>
</organism>
<name>S7QDG1_GLOTA</name>
<reference evidence="1 2" key="1">
    <citation type="journal article" date="2012" name="Science">
        <title>The Paleozoic origin of enzymatic lignin decomposition reconstructed from 31 fungal genomes.</title>
        <authorList>
            <person name="Floudas D."/>
            <person name="Binder M."/>
            <person name="Riley R."/>
            <person name="Barry K."/>
            <person name="Blanchette R.A."/>
            <person name="Henrissat B."/>
            <person name="Martinez A.T."/>
            <person name="Otillar R."/>
            <person name="Spatafora J.W."/>
            <person name="Yadav J.S."/>
            <person name="Aerts A."/>
            <person name="Benoit I."/>
            <person name="Boyd A."/>
            <person name="Carlson A."/>
            <person name="Copeland A."/>
            <person name="Coutinho P.M."/>
            <person name="de Vries R.P."/>
            <person name="Ferreira P."/>
            <person name="Findley K."/>
            <person name="Foster B."/>
            <person name="Gaskell J."/>
            <person name="Glotzer D."/>
            <person name="Gorecki P."/>
            <person name="Heitman J."/>
            <person name="Hesse C."/>
            <person name="Hori C."/>
            <person name="Igarashi K."/>
            <person name="Jurgens J.A."/>
            <person name="Kallen N."/>
            <person name="Kersten P."/>
            <person name="Kohler A."/>
            <person name="Kuees U."/>
            <person name="Kumar T.K.A."/>
            <person name="Kuo A."/>
            <person name="LaButti K."/>
            <person name="Larrondo L.F."/>
            <person name="Lindquist E."/>
            <person name="Ling A."/>
            <person name="Lombard V."/>
            <person name="Lucas S."/>
            <person name="Lundell T."/>
            <person name="Martin R."/>
            <person name="McLaughlin D.J."/>
            <person name="Morgenstern I."/>
            <person name="Morin E."/>
            <person name="Murat C."/>
            <person name="Nagy L.G."/>
            <person name="Nolan M."/>
            <person name="Ohm R.A."/>
            <person name="Patyshakuliyeva A."/>
            <person name="Rokas A."/>
            <person name="Ruiz-Duenas F.J."/>
            <person name="Sabat G."/>
            <person name="Salamov A."/>
            <person name="Samejima M."/>
            <person name="Schmutz J."/>
            <person name="Slot J.C."/>
            <person name="St John F."/>
            <person name="Stenlid J."/>
            <person name="Sun H."/>
            <person name="Sun S."/>
            <person name="Syed K."/>
            <person name="Tsang A."/>
            <person name="Wiebenga A."/>
            <person name="Young D."/>
            <person name="Pisabarro A."/>
            <person name="Eastwood D.C."/>
            <person name="Martin F."/>
            <person name="Cullen D."/>
            <person name="Grigoriev I.V."/>
            <person name="Hibbett D.S."/>
        </authorList>
    </citation>
    <scope>NUCLEOTIDE SEQUENCE [LARGE SCALE GENOMIC DNA]</scope>
    <source>
        <strain evidence="1 2">ATCC 11539</strain>
    </source>
</reference>
<dbReference type="eggNOG" id="ENOG502SUT5">
    <property type="taxonomic scope" value="Eukaryota"/>
</dbReference>
<accession>S7QDG1</accession>
<protein>
    <submittedName>
        <fullName evidence="1">Uncharacterized protein</fullName>
    </submittedName>
</protein>